<evidence type="ECO:0000256" key="1">
    <source>
        <dbReference type="ARBA" id="ARBA00004651"/>
    </source>
</evidence>
<evidence type="ECO:0000256" key="2">
    <source>
        <dbReference type="ARBA" id="ARBA00008640"/>
    </source>
</evidence>
<feature type="transmembrane region" description="Helical" evidence="7">
    <location>
        <begin position="190"/>
        <end position="210"/>
    </location>
</feature>
<dbReference type="InterPro" id="IPR015414">
    <property type="entry name" value="TMEM64"/>
</dbReference>
<evidence type="ECO:0000256" key="6">
    <source>
        <dbReference type="ARBA" id="ARBA00023136"/>
    </source>
</evidence>
<gene>
    <name evidence="10" type="ORF">SAMN06893096_10251</name>
</gene>
<dbReference type="PANTHER" id="PTHR12677:SF59">
    <property type="entry name" value="GOLGI APPARATUS MEMBRANE PROTEIN TVP38-RELATED"/>
    <property type="match status" value="1"/>
</dbReference>
<evidence type="ECO:0000313" key="11">
    <source>
        <dbReference type="Proteomes" id="UP000198373"/>
    </source>
</evidence>
<feature type="domain" description="VTT" evidence="9">
    <location>
        <begin position="66"/>
        <end position="182"/>
    </location>
</feature>
<keyword evidence="5 7" id="KW-1133">Transmembrane helix</keyword>
<keyword evidence="3 7" id="KW-1003">Cell membrane</keyword>
<feature type="transmembrane region" description="Helical" evidence="7">
    <location>
        <begin position="48"/>
        <end position="66"/>
    </location>
</feature>
<organism evidence="10 11">
    <name type="scientific">Geodermatophilus pulveris</name>
    <dbReference type="NCBI Taxonomy" id="1564159"/>
    <lineage>
        <taxon>Bacteria</taxon>
        <taxon>Bacillati</taxon>
        <taxon>Actinomycetota</taxon>
        <taxon>Actinomycetes</taxon>
        <taxon>Geodermatophilales</taxon>
        <taxon>Geodermatophilaceae</taxon>
        <taxon>Geodermatophilus</taxon>
    </lineage>
</organism>
<keyword evidence="11" id="KW-1185">Reference proteome</keyword>
<comment type="subcellular location">
    <subcellularLocation>
        <location evidence="1 7">Cell membrane</location>
        <topology evidence="1 7">Multi-pass membrane protein</topology>
    </subcellularLocation>
</comment>
<dbReference type="RefSeq" id="WP_089304288.1">
    <property type="nucleotide sequence ID" value="NZ_FZOO01000002.1"/>
</dbReference>
<dbReference type="PANTHER" id="PTHR12677">
    <property type="entry name" value="GOLGI APPARATUS MEMBRANE PROTEIN TVP38-RELATED"/>
    <property type="match status" value="1"/>
</dbReference>
<evidence type="ECO:0000256" key="7">
    <source>
        <dbReference type="RuleBase" id="RU366058"/>
    </source>
</evidence>
<evidence type="ECO:0000259" key="9">
    <source>
        <dbReference type="Pfam" id="PF09335"/>
    </source>
</evidence>
<dbReference type="AlphaFoldDB" id="A0A239BSB5"/>
<comment type="similarity">
    <text evidence="2 7">Belongs to the TVP38/TMEM64 family.</text>
</comment>
<feature type="compositionally biased region" description="Low complexity" evidence="8">
    <location>
        <begin position="220"/>
        <end position="231"/>
    </location>
</feature>
<protein>
    <recommendedName>
        <fullName evidence="7">TVP38/TMEM64 family membrane protein</fullName>
    </recommendedName>
</protein>
<evidence type="ECO:0000256" key="5">
    <source>
        <dbReference type="ARBA" id="ARBA00022989"/>
    </source>
</evidence>
<sequence>MCSTAPPRLAWARLALLVLAVALAAVVAAVVGLPDVAQLRADVDRLGSAAPAVVALLYAVVTLTPLPKTVLSAAAGALFGLATGVAVVLVGAVLGAVAAFALARALGREVVERVTGTRVARLDALLGRRGLVAVLAVRLVPVLPFTAVNYLAGLTAVRFRDYLAGTTLGVVPGTVAFVALGAYGTTPGSWPFVLAVLVLVALSAGGAAAARRHRSRQPEAGAAPCTGAADAVPQPRGPAVPRPEERPCPSPPPRS</sequence>
<feature type="transmembrane region" description="Helical" evidence="7">
    <location>
        <begin position="163"/>
        <end position="184"/>
    </location>
</feature>
<dbReference type="OrthoDB" id="5242213at2"/>
<reference evidence="11" key="1">
    <citation type="submission" date="2017-06" db="EMBL/GenBank/DDBJ databases">
        <authorList>
            <person name="Varghese N."/>
            <person name="Submissions S."/>
        </authorList>
    </citation>
    <scope>NUCLEOTIDE SEQUENCE [LARGE SCALE GENOMIC DNA]</scope>
    <source>
        <strain evidence="11">DSM 46839</strain>
    </source>
</reference>
<feature type="transmembrane region" description="Helical" evidence="7">
    <location>
        <begin position="78"/>
        <end position="103"/>
    </location>
</feature>
<keyword evidence="6 7" id="KW-0472">Membrane</keyword>
<evidence type="ECO:0000256" key="3">
    <source>
        <dbReference type="ARBA" id="ARBA00022475"/>
    </source>
</evidence>
<dbReference type="Proteomes" id="UP000198373">
    <property type="component" value="Unassembled WGS sequence"/>
</dbReference>
<name>A0A239BSB5_9ACTN</name>
<evidence type="ECO:0000256" key="4">
    <source>
        <dbReference type="ARBA" id="ARBA00022692"/>
    </source>
</evidence>
<dbReference type="Pfam" id="PF09335">
    <property type="entry name" value="VTT_dom"/>
    <property type="match status" value="1"/>
</dbReference>
<dbReference type="EMBL" id="FZOO01000002">
    <property type="protein sequence ID" value="SNS10945.1"/>
    <property type="molecule type" value="Genomic_DNA"/>
</dbReference>
<dbReference type="InterPro" id="IPR032816">
    <property type="entry name" value="VTT_dom"/>
</dbReference>
<feature type="transmembrane region" description="Helical" evidence="7">
    <location>
        <begin position="131"/>
        <end position="151"/>
    </location>
</feature>
<feature type="region of interest" description="Disordered" evidence="8">
    <location>
        <begin position="213"/>
        <end position="255"/>
    </location>
</feature>
<accession>A0A239BSB5</accession>
<keyword evidence="4 7" id="KW-0812">Transmembrane</keyword>
<evidence type="ECO:0000313" key="10">
    <source>
        <dbReference type="EMBL" id="SNS10945.1"/>
    </source>
</evidence>
<evidence type="ECO:0000256" key="8">
    <source>
        <dbReference type="SAM" id="MobiDB-lite"/>
    </source>
</evidence>
<proteinExistence type="inferred from homology"/>
<dbReference type="GO" id="GO:0005886">
    <property type="term" value="C:plasma membrane"/>
    <property type="evidence" value="ECO:0007669"/>
    <property type="project" value="UniProtKB-SubCell"/>
</dbReference>